<proteinExistence type="predicted"/>
<accession>A0AAD9FF45</accession>
<evidence type="ECO:0000313" key="3">
    <source>
        <dbReference type="Proteomes" id="UP001228049"/>
    </source>
</evidence>
<evidence type="ECO:0000313" key="2">
    <source>
        <dbReference type="EMBL" id="KAK1898986.1"/>
    </source>
</evidence>
<dbReference type="Proteomes" id="UP001228049">
    <property type="component" value="Unassembled WGS sequence"/>
</dbReference>
<name>A0AAD9FF45_DISEL</name>
<gene>
    <name evidence="2" type="ORF">KUDE01_018508</name>
</gene>
<feature type="region of interest" description="Disordered" evidence="1">
    <location>
        <begin position="9"/>
        <end position="43"/>
    </location>
</feature>
<feature type="compositionally biased region" description="Polar residues" evidence="1">
    <location>
        <begin position="13"/>
        <end position="36"/>
    </location>
</feature>
<sequence>MLLLFPAHRSLSAPVQSGTLSCSDTEQQASPGSPHSVSPLAADGLRDRMRTGLGVIPQPCPLRAFSTQYVS</sequence>
<dbReference type="AlphaFoldDB" id="A0AAD9FF45"/>
<organism evidence="2 3">
    <name type="scientific">Dissostichus eleginoides</name>
    <name type="common">Patagonian toothfish</name>
    <name type="synonym">Dissostichus amissus</name>
    <dbReference type="NCBI Taxonomy" id="100907"/>
    <lineage>
        <taxon>Eukaryota</taxon>
        <taxon>Metazoa</taxon>
        <taxon>Chordata</taxon>
        <taxon>Craniata</taxon>
        <taxon>Vertebrata</taxon>
        <taxon>Euteleostomi</taxon>
        <taxon>Actinopterygii</taxon>
        <taxon>Neopterygii</taxon>
        <taxon>Teleostei</taxon>
        <taxon>Neoteleostei</taxon>
        <taxon>Acanthomorphata</taxon>
        <taxon>Eupercaria</taxon>
        <taxon>Perciformes</taxon>
        <taxon>Notothenioidei</taxon>
        <taxon>Nototheniidae</taxon>
        <taxon>Dissostichus</taxon>
    </lineage>
</organism>
<comment type="caution">
    <text evidence="2">The sequence shown here is derived from an EMBL/GenBank/DDBJ whole genome shotgun (WGS) entry which is preliminary data.</text>
</comment>
<dbReference type="EMBL" id="JASDAP010000008">
    <property type="protein sequence ID" value="KAK1898986.1"/>
    <property type="molecule type" value="Genomic_DNA"/>
</dbReference>
<keyword evidence="3" id="KW-1185">Reference proteome</keyword>
<reference evidence="2" key="1">
    <citation type="submission" date="2023-04" db="EMBL/GenBank/DDBJ databases">
        <title>Chromosome-level genome of Chaenocephalus aceratus.</title>
        <authorList>
            <person name="Park H."/>
        </authorList>
    </citation>
    <scope>NUCLEOTIDE SEQUENCE</scope>
    <source>
        <strain evidence="2">DE</strain>
        <tissue evidence="2">Muscle</tissue>
    </source>
</reference>
<evidence type="ECO:0000256" key="1">
    <source>
        <dbReference type="SAM" id="MobiDB-lite"/>
    </source>
</evidence>
<protein>
    <submittedName>
        <fullName evidence="2">Serine beta-lactamase-like protein LACTB mitochondrial</fullName>
    </submittedName>
</protein>